<accession>A0A844FZ47</accession>
<reference evidence="10 11" key="1">
    <citation type="submission" date="2019-08" db="EMBL/GenBank/DDBJ databases">
        <title>In-depth cultivation of the pig gut microbiome towards novel bacterial diversity and tailored functional studies.</title>
        <authorList>
            <person name="Wylensek D."/>
            <person name="Hitch T.C.A."/>
            <person name="Clavel T."/>
        </authorList>
    </citation>
    <scope>NUCLEOTIDE SEQUENCE [LARGE SCALE GENOMIC DNA]</scope>
    <source>
        <strain evidence="10 11">BBE-744-WT-12</strain>
    </source>
</reference>
<keyword evidence="7 8" id="KW-0472">Membrane</keyword>
<keyword evidence="6 8" id="KW-1133">Transmembrane helix</keyword>
<keyword evidence="3" id="KW-0328">Glycosyltransferase</keyword>
<dbReference type="Pfam" id="PF13231">
    <property type="entry name" value="PMT_2"/>
    <property type="match status" value="1"/>
</dbReference>
<dbReference type="GO" id="GO:0009103">
    <property type="term" value="P:lipopolysaccharide biosynthetic process"/>
    <property type="evidence" value="ECO:0007669"/>
    <property type="project" value="UniProtKB-ARBA"/>
</dbReference>
<organism evidence="10 11">
    <name type="scientific">Victivallis lenta</name>
    <dbReference type="NCBI Taxonomy" id="2606640"/>
    <lineage>
        <taxon>Bacteria</taxon>
        <taxon>Pseudomonadati</taxon>
        <taxon>Lentisphaerota</taxon>
        <taxon>Lentisphaeria</taxon>
        <taxon>Victivallales</taxon>
        <taxon>Victivallaceae</taxon>
        <taxon>Victivallis</taxon>
    </lineage>
</organism>
<feature type="transmembrane region" description="Helical" evidence="8">
    <location>
        <begin position="126"/>
        <end position="146"/>
    </location>
</feature>
<feature type="transmembrane region" description="Helical" evidence="8">
    <location>
        <begin position="340"/>
        <end position="358"/>
    </location>
</feature>
<keyword evidence="4 10" id="KW-0808">Transferase</keyword>
<feature type="transmembrane region" description="Helical" evidence="8">
    <location>
        <begin position="281"/>
        <end position="300"/>
    </location>
</feature>
<name>A0A844FZ47_9BACT</name>
<comment type="subcellular location">
    <subcellularLocation>
        <location evidence="1">Cell membrane</location>
        <topology evidence="1">Multi-pass membrane protein</topology>
    </subcellularLocation>
</comment>
<evidence type="ECO:0000256" key="1">
    <source>
        <dbReference type="ARBA" id="ARBA00004651"/>
    </source>
</evidence>
<feature type="domain" description="Glycosyltransferase RgtA/B/C/D-like" evidence="9">
    <location>
        <begin position="81"/>
        <end position="241"/>
    </location>
</feature>
<evidence type="ECO:0000256" key="6">
    <source>
        <dbReference type="ARBA" id="ARBA00022989"/>
    </source>
</evidence>
<keyword evidence="2" id="KW-1003">Cell membrane</keyword>
<dbReference type="PANTHER" id="PTHR33908:SF9">
    <property type="entry name" value="BLL5595 PROTEIN"/>
    <property type="match status" value="1"/>
</dbReference>
<feature type="transmembrane region" description="Helical" evidence="8">
    <location>
        <begin position="101"/>
        <end position="119"/>
    </location>
</feature>
<evidence type="ECO:0000313" key="11">
    <source>
        <dbReference type="Proteomes" id="UP000435649"/>
    </source>
</evidence>
<feature type="transmembrane region" description="Helical" evidence="8">
    <location>
        <begin position="181"/>
        <end position="211"/>
    </location>
</feature>
<comment type="caution">
    <text evidence="10">The sequence shown here is derived from an EMBL/GenBank/DDBJ whole genome shotgun (WGS) entry which is preliminary data.</text>
</comment>
<dbReference type="Proteomes" id="UP000435649">
    <property type="component" value="Unassembled WGS sequence"/>
</dbReference>
<proteinExistence type="predicted"/>
<dbReference type="GO" id="GO:0005886">
    <property type="term" value="C:plasma membrane"/>
    <property type="evidence" value="ECO:0007669"/>
    <property type="project" value="UniProtKB-SubCell"/>
</dbReference>
<gene>
    <name evidence="10" type="ORF">FYJ85_02900</name>
</gene>
<evidence type="ECO:0000259" key="9">
    <source>
        <dbReference type="Pfam" id="PF13231"/>
    </source>
</evidence>
<dbReference type="InterPro" id="IPR038731">
    <property type="entry name" value="RgtA/B/C-like"/>
</dbReference>
<evidence type="ECO:0000256" key="3">
    <source>
        <dbReference type="ARBA" id="ARBA00022676"/>
    </source>
</evidence>
<dbReference type="InterPro" id="IPR050297">
    <property type="entry name" value="LipidA_mod_glycosyltrf_83"/>
</dbReference>
<protein>
    <submittedName>
        <fullName evidence="10">Glycosyltransferase family 39 protein</fullName>
    </submittedName>
</protein>
<evidence type="ECO:0000256" key="8">
    <source>
        <dbReference type="SAM" id="Phobius"/>
    </source>
</evidence>
<dbReference type="RefSeq" id="WP_154416943.1">
    <property type="nucleotide sequence ID" value="NZ_VUNS01000002.1"/>
</dbReference>
<feature type="transmembrane region" description="Helical" evidence="8">
    <location>
        <begin position="37"/>
        <end position="57"/>
    </location>
</feature>
<evidence type="ECO:0000256" key="7">
    <source>
        <dbReference type="ARBA" id="ARBA00023136"/>
    </source>
</evidence>
<evidence type="ECO:0000313" key="10">
    <source>
        <dbReference type="EMBL" id="MST95992.1"/>
    </source>
</evidence>
<feature type="transmembrane region" description="Helical" evidence="8">
    <location>
        <begin position="370"/>
        <end position="391"/>
    </location>
</feature>
<keyword evidence="11" id="KW-1185">Reference proteome</keyword>
<dbReference type="GO" id="GO:0016763">
    <property type="term" value="F:pentosyltransferase activity"/>
    <property type="evidence" value="ECO:0007669"/>
    <property type="project" value="TreeGrafter"/>
</dbReference>
<feature type="transmembrane region" description="Helical" evidence="8">
    <location>
        <begin position="315"/>
        <end position="334"/>
    </location>
</feature>
<evidence type="ECO:0000256" key="2">
    <source>
        <dbReference type="ARBA" id="ARBA00022475"/>
    </source>
</evidence>
<dbReference type="EMBL" id="VUNS01000002">
    <property type="protein sequence ID" value="MST95992.1"/>
    <property type="molecule type" value="Genomic_DNA"/>
</dbReference>
<dbReference type="AlphaFoldDB" id="A0A844FZ47"/>
<sequence length="542" mass="61295">MRETLSAAAGRLRARIESFLPPSAFLPAAEPEKLRRFLTVLLCAWGAVWFVAPLLALDNVFIDVPENIIWGSYFQFGYDKNPYLGAWIGYLGSLLTGNSLWNSYLLSQVFVITGLWAVWRLSLRMTSPAGAFLAVIFLLGVNFYGIKSVELCDDVMELGFWPLLIWSFYCSLKDGNRIGSWLLTGFLAGCCFMIKYYGAVLFVSMFAVMLATPEGRRAFRRPGPYLGAVLFAVMCLPNLIWLGGNDMVAFRYAFDRAALDDGAPAFAFTYERLLKYPLRSFTRTLSVLIVPLIPFFLLFFRRDEAMPSGRFDRRFVAILAWGPFILTLLFSVVSGGSINYSWVVPCFPLLGLFFVLWFKPYINAFSLRAFTGFILLLGVVFVTIFVVRSLWQQPYLKRGCDYENFPGKALAARLTAEWRRQYAVPLPFVIGDRRESCNIAVYSTDRPEAYFSANPNFSQWIDENEIREKGALILFDGRKKRRPKWLGRLAAAGFAMTPEIRIEEERAVPGWFRALAGAPKSDSYVYCFIPPQAGAGAEPARP</sequence>
<evidence type="ECO:0000256" key="4">
    <source>
        <dbReference type="ARBA" id="ARBA00022679"/>
    </source>
</evidence>
<dbReference type="PANTHER" id="PTHR33908">
    <property type="entry name" value="MANNOSYLTRANSFERASE YKCB-RELATED"/>
    <property type="match status" value="1"/>
</dbReference>
<keyword evidence="5 8" id="KW-0812">Transmembrane</keyword>
<evidence type="ECO:0000256" key="5">
    <source>
        <dbReference type="ARBA" id="ARBA00022692"/>
    </source>
</evidence>
<feature type="transmembrane region" description="Helical" evidence="8">
    <location>
        <begin position="223"/>
        <end position="242"/>
    </location>
</feature>